<evidence type="ECO:0000256" key="2">
    <source>
        <dbReference type="ARBA" id="ARBA00034694"/>
    </source>
</evidence>
<comment type="caution">
    <text evidence="4">The sequence shown here is derived from an EMBL/GenBank/DDBJ whole genome shotgun (WGS) entry which is preliminary data.</text>
</comment>
<evidence type="ECO:0008006" key="6">
    <source>
        <dbReference type="Google" id="ProtNLM"/>
    </source>
</evidence>
<protein>
    <recommendedName>
        <fullName evidence="6">Gamma carbonic anhydrase</fullName>
    </recommendedName>
</protein>
<evidence type="ECO:0000256" key="1">
    <source>
        <dbReference type="ARBA" id="ARBA00023595"/>
    </source>
</evidence>
<accession>A0AAE0F193</accession>
<evidence type="ECO:0000256" key="3">
    <source>
        <dbReference type="SAM" id="MobiDB-lite"/>
    </source>
</evidence>
<sequence length="295" mass="31653">MKNLDLYKMNPTETEDNCSSFGEHAFHYTLSALRKLNMSKHTMMSQIGVLLRETGQSIDRLGCRIMGNHAFKEQLSRHRTVMNYGEKIPAVPPSAFVAPSASVIGDVKIGAKSSIWYGCVVRGDVNSIKIGEKTNIQDGCIIHVAKQNAKGVELPTIIGSRVTVGHAATLHACEVADEAFVGMGATVMDGAKVESGAMVAAGALVPANAVIPTGQIWAGSPAKFLRNLTAEETAFITTSADNYAALAETHFAENSKSFEEIEADKKTRKANNERSEDYDSHLGLDPAANAVQPTM</sequence>
<dbReference type="InterPro" id="IPR050484">
    <property type="entry name" value="Transf_Hexapept/Carb_Anhydrase"/>
</dbReference>
<proteinExistence type="inferred from homology"/>
<evidence type="ECO:0000313" key="5">
    <source>
        <dbReference type="Proteomes" id="UP001190700"/>
    </source>
</evidence>
<comment type="subcellular location">
    <subcellularLocation>
        <location evidence="2">Mitochondrion membrane</location>
        <topology evidence="2">Peripheral membrane protein</topology>
        <orientation evidence="2">Matrix side</orientation>
    </subcellularLocation>
</comment>
<name>A0AAE0F193_9CHLO</name>
<evidence type="ECO:0000313" key="4">
    <source>
        <dbReference type="EMBL" id="KAK3248093.1"/>
    </source>
</evidence>
<feature type="region of interest" description="Disordered" evidence="3">
    <location>
        <begin position="262"/>
        <end position="295"/>
    </location>
</feature>
<dbReference type="GO" id="GO:0031966">
    <property type="term" value="C:mitochondrial membrane"/>
    <property type="evidence" value="ECO:0007669"/>
    <property type="project" value="UniProtKB-SubCell"/>
</dbReference>
<dbReference type="PANTHER" id="PTHR13061:SF50">
    <property type="entry name" value="GAMMA CARBONIC ANHYDRASE 1, MITOCHONDRIAL"/>
    <property type="match status" value="1"/>
</dbReference>
<dbReference type="Gene3D" id="2.160.10.10">
    <property type="entry name" value="Hexapeptide repeat proteins"/>
    <property type="match status" value="1"/>
</dbReference>
<dbReference type="CDD" id="cd04645">
    <property type="entry name" value="LbH_gamma_CA_like"/>
    <property type="match status" value="1"/>
</dbReference>
<dbReference type="PANTHER" id="PTHR13061">
    <property type="entry name" value="DYNACTIN SUBUNIT P25"/>
    <property type="match status" value="1"/>
</dbReference>
<dbReference type="Proteomes" id="UP001190700">
    <property type="component" value="Unassembled WGS sequence"/>
</dbReference>
<dbReference type="InterPro" id="IPR047324">
    <property type="entry name" value="LbH_gamma_CA-like"/>
</dbReference>
<dbReference type="SUPFAM" id="SSF51161">
    <property type="entry name" value="Trimeric LpxA-like enzymes"/>
    <property type="match status" value="1"/>
</dbReference>
<dbReference type="InterPro" id="IPR011004">
    <property type="entry name" value="Trimer_LpxA-like_sf"/>
</dbReference>
<keyword evidence="5" id="KW-1185">Reference proteome</keyword>
<reference evidence="4 5" key="1">
    <citation type="journal article" date="2015" name="Genome Biol. Evol.">
        <title>Comparative Genomics of a Bacterivorous Green Alga Reveals Evolutionary Causalities and Consequences of Phago-Mixotrophic Mode of Nutrition.</title>
        <authorList>
            <person name="Burns J.A."/>
            <person name="Paasch A."/>
            <person name="Narechania A."/>
            <person name="Kim E."/>
        </authorList>
    </citation>
    <scope>NUCLEOTIDE SEQUENCE [LARGE SCALE GENOMIC DNA]</scope>
    <source>
        <strain evidence="4 5">PLY_AMNH</strain>
    </source>
</reference>
<dbReference type="EMBL" id="LGRX02028416">
    <property type="protein sequence ID" value="KAK3248093.1"/>
    <property type="molecule type" value="Genomic_DNA"/>
</dbReference>
<feature type="compositionally biased region" description="Basic and acidic residues" evidence="3">
    <location>
        <begin position="262"/>
        <end position="282"/>
    </location>
</feature>
<gene>
    <name evidence="4" type="ORF">CYMTET_42428</name>
</gene>
<dbReference type="AlphaFoldDB" id="A0AAE0F193"/>
<comment type="similarity">
    <text evidence="1">Belongs to the gamma-class carbonic anhydrase family.</text>
</comment>
<organism evidence="4 5">
    <name type="scientific">Cymbomonas tetramitiformis</name>
    <dbReference type="NCBI Taxonomy" id="36881"/>
    <lineage>
        <taxon>Eukaryota</taxon>
        <taxon>Viridiplantae</taxon>
        <taxon>Chlorophyta</taxon>
        <taxon>Pyramimonadophyceae</taxon>
        <taxon>Pyramimonadales</taxon>
        <taxon>Pyramimonadaceae</taxon>
        <taxon>Cymbomonas</taxon>
    </lineage>
</organism>